<dbReference type="EMBL" id="MU001908">
    <property type="protein sequence ID" value="KAF2793971.1"/>
    <property type="molecule type" value="Genomic_DNA"/>
</dbReference>
<evidence type="ECO:0000313" key="4">
    <source>
        <dbReference type="Proteomes" id="UP000799757"/>
    </source>
</evidence>
<dbReference type="Gene3D" id="3.30.710.10">
    <property type="entry name" value="Potassium Channel Kv1.1, Chain A"/>
    <property type="match status" value="1"/>
</dbReference>
<feature type="domain" description="BTB" evidence="2">
    <location>
        <begin position="44"/>
        <end position="92"/>
    </location>
</feature>
<dbReference type="PROSITE" id="PS50097">
    <property type="entry name" value="BTB"/>
    <property type="match status" value="1"/>
</dbReference>
<reference evidence="3" key="1">
    <citation type="journal article" date="2020" name="Stud. Mycol.">
        <title>101 Dothideomycetes genomes: a test case for predicting lifestyles and emergence of pathogens.</title>
        <authorList>
            <person name="Haridas S."/>
            <person name="Albert R."/>
            <person name="Binder M."/>
            <person name="Bloem J."/>
            <person name="Labutti K."/>
            <person name="Salamov A."/>
            <person name="Andreopoulos B."/>
            <person name="Baker S."/>
            <person name="Barry K."/>
            <person name="Bills G."/>
            <person name="Bluhm B."/>
            <person name="Cannon C."/>
            <person name="Castanera R."/>
            <person name="Culley D."/>
            <person name="Daum C."/>
            <person name="Ezra D."/>
            <person name="Gonzalez J."/>
            <person name="Henrissat B."/>
            <person name="Kuo A."/>
            <person name="Liang C."/>
            <person name="Lipzen A."/>
            <person name="Lutzoni F."/>
            <person name="Magnuson J."/>
            <person name="Mondo S."/>
            <person name="Nolan M."/>
            <person name="Ohm R."/>
            <person name="Pangilinan J."/>
            <person name="Park H.-J."/>
            <person name="Ramirez L."/>
            <person name="Alfaro M."/>
            <person name="Sun H."/>
            <person name="Tritt A."/>
            <person name="Yoshinaga Y."/>
            <person name="Zwiers L.-H."/>
            <person name="Turgeon B."/>
            <person name="Goodwin S."/>
            <person name="Spatafora J."/>
            <person name="Crous P."/>
            <person name="Grigoriev I."/>
        </authorList>
    </citation>
    <scope>NUCLEOTIDE SEQUENCE</scope>
    <source>
        <strain evidence="3">CBS 109.77</strain>
    </source>
</reference>
<sequence>MSNPPEKQREQLDMFLEMIQGPAIQVVIGTTTTDFSPSVYWLPKAILNVHSAFFRQQIPIANDNHIIIPDTTPGIFGLFLKFIYQGSYPTRKDNDAYYAGDKIPPSARAWILGDKLGAKSFMNHAIVHVYQSLGKIFFITPELIEWCMENTTATSQLRQLLVDTLIVHWSKNTKVVAKSDVLNEYWNRIFDVYTDLRKEFIFGLKGELRLGNMHSYFTFEKPGAAPEPEVQISTEKISPPPKSGSAVKAEE</sequence>
<organism evidence="3 4">
    <name type="scientific">Melanomma pulvis-pyrius CBS 109.77</name>
    <dbReference type="NCBI Taxonomy" id="1314802"/>
    <lineage>
        <taxon>Eukaryota</taxon>
        <taxon>Fungi</taxon>
        <taxon>Dikarya</taxon>
        <taxon>Ascomycota</taxon>
        <taxon>Pezizomycotina</taxon>
        <taxon>Dothideomycetes</taxon>
        <taxon>Pleosporomycetidae</taxon>
        <taxon>Pleosporales</taxon>
        <taxon>Melanommataceae</taxon>
        <taxon>Melanomma</taxon>
    </lineage>
</organism>
<dbReference type="Pfam" id="PF00651">
    <property type="entry name" value="BTB"/>
    <property type="match status" value="1"/>
</dbReference>
<dbReference type="Proteomes" id="UP000799757">
    <property type="component" value="Unassembled WGS sequence"/>
</dbReference>
<dbReference type="PANTHER" id="PTHR47843:SF2">
    <property type="entry name" value="BTB DOMAIN-CONTAINING PROTEIN"/>
    <property type="match status" value="1"/>
</dbReference>
<gene>
    <name evidence="3" type="ORF">K505DRAFT_361536</name>
</gene>
<dbReference type="OrthoDB" id="1022638at2759"/>
<keyword evidence="4" id="KW-1185">Reference proteome</keyword>
<dbReference type="AlphaFoldDB" id="A0A6A6XCF5"/>
<evidence type="ECO:0000256" key="1">
    <source>
        <dbReference type="SAM" id="MobiDB-lite"/>
    </source>
</evidence>
<dbReference type="PANTHER" id="PTHR47843">
    <property type="entry name" value="BTB DOMAIN-CONTAINING PROTEIN-RELATED"/>
    <property type="match status" value="1"/>
</dbReference>
<evidence type="ECO:0000313" key="3">
    <source>
        <dbReference type="EMBL" id="KAF2793971.1"/>
    </source>
</evidence>
<name>A0A6A6XCF5_9PLEO</name>
<evidence type="ECO:0000259" key="2">
    <source>
        <dbReference type="PROSITE" id="PS50097"/>
    </source>
</evidence>
<protein>
    <recommendedName>
        <fullName evidence="2">BTB domain-containing protein</fullName>
    </recommendedName>
</protein>
<feature type="region of interest" description="Disordered" evidence="1">
    <location>
        <begin position="227"/>
        <end position="251"/>
    </location>
</feature>
<dbReference type="CDD" id="cd18186">
    <property type="entry name" value="BTB_POZ_ZBTB_KLHL-like"/>
    <property type="match status" value="1"/>
</dbReference>
<dbReference type="InterPro" id="IPR011333">
    <property type="entry name" value="SKP1/BTB/POZ_sf"/>
</dbReference>
<proteinExistence type="predicted"/>
<accession>A0A6A6XCF5</accession>
<dbReference type="InterPro" id="IPR000210">
    <property type="entry name" value="BTB/POZ_dom"/>
</dbReference>
<dbReference type="SUPFAM" id="SSF54695">
    <property type="entry name" value="POZ domain"/>
    <property type="match status" value="1"/>
</dbReference>